<feature type="transmembrane region" description="Helical" evidence="6">
    <location>
        <begin position="76"/>
        <end position="93"/>
    </location>
</feature>
<dbReference type="Proteomes" id="UP000295560">
    <property type="component" value="Unassembled WGS sequence"/>
</dbReference>
<feature type="transmembrane region" description="Helical" evidence="6">
    <location>
        <begin position="21"/>
        <end position="41"/>
    </location>
</feature>
<proteinExistence type="predicted"/>
<feature type="transmembrane region" description="Helical" evidence="6">
    <location>
        <begin position="47"/>
        <end position="64"/>
    </location>
</feature>
<organism evidence="8 9">
    <name type="scientific">Pseudonocardia endophytica</name>
    <dbReference type="NCBI Taxonomy" id="401976"/>
    <lineage>
        <taxon>Bacteria</taxon>
        <taxon>Bacillati</taxon>
        <taxon>Actinomycetota</taxon>
        <taxon>Actinomycetes</taxon>
        <taxon>Pseudonocardiales</taxon>
        <taxon>Pseudonocardiaceae</taxon>
        <taxon>Pseudonocardia</taxon>
    </lineage>
</organism>
<comment type="caution">
    <text evidence="8">The sequence shown here is derived from an EMBL/GenBank/DDBJ whole genome shotgun (WGS) entry which is preliminary data.</text>
</comment>
<dbReference type="InterPro" id="IPR011701">
    <property type="entry name" value="MFS"/>
</dbReference>
<dbReference type="PANTHER" id="PTHR23501:SF191">
    <property type="entry name" value="VACUOLAR BASIC AMINO ACID TRANSPORTER 4"/>
    <property type="match status" value="1"/>
</dbReference>
<evidence type="ECO:0000256" key="6">
    <source>
        <dbReference type="SAM" id="Phobius"/>
    </source>
</evidence>
<accession>A0A4R1HKM1</accession>
<evidence type="ECO:0000256" key="3">
    <source>
        <dbReference type="ARBA" id="ARBA00022692"/>
    </source>
</evidence>
<feature type="domain" description="Major facilitator superfamily (MFS) profile" evidence="7">
    <location>
        <begin position="10"/>
        <end position="444"/>
    </location>
</feature>
<feature type="transmembrane region" description="Helical" evidence="6">
    <location>
        <begin position="226"/>
        <end position="242"/>
    </location>
</feature>
<dbReference type="AlphaFoldDB" id="A0A4R1HKM1"/>
<dbReference type="PROSITE" id="PS50850">
    <property type="entry name" value="MFS"/>
    <property type="match status" value="1"/>
</dbReference>
<feature type="transmembrane region" description="Helical" evidence="6">
    <location>
        <begin position="418"/>
        <end position="439"/>
    </location>
</feature>
<dbReference type="Pfam" id="PF07690">
    <property type="entry name" value="MFS_1"/>
    <property type="match status" value="1"/>
</dbReference>
<feature type="transmembrane region" description="Helical" evidence="6">
    <location>
        <begin position="350"/>
        <end position="369"/>
    </location>
</feature>
<sequence length="452" mass="46913">MTRTGFDRGLIPPLILGSLLNPVNSSMLAVALVPIGIAFGAPPAETAYLVSALYLATAIAQPVLGRLVDLYGARRLYLAGTALVGVAGVLAAFAPSLGWLVVSRVLLGIGTCAAYPSAMHLIRREADRSGLTTPAGVLTMLSVATQTVVVIGPTLGGVLVGVGGWRAIFTVNVPLAIACLVLGWMRLPRERTVPTGPGRTDPPGMVLFAATLLGLMLFLMRPQPAHWYLVALAVLAAVGLVVRERRAAEPFVDLRVLAGNRPLLATYSRQVLSYVVSYALLYGYTLWLQQTRGLSPTVAGLMLLPMSAVAIGVSAATGRRPELRGKLLAGSVALVAVCALLLTLDARSPIWLIVVIAALAGVPQGLNNLANQNALYAQADPERMGSSAGLLRTCMYLGAIVSSAVTAAAFPVSADTPGLHVLALVMGGCAVALLALVVVDRSLPARVSRSTA</sequence>
<gene>
    <name evidence="8" type="ORF">EV378_4794</name>
</gene>
<keyword evidence="9" id="KW-1185">Reference proteome</keyword>
<keyword evidence="3 6" id="KW-0812">Transmembrane</keyword>
<evidence type="ECO:0000313" key="8">
    <source>
        <dbReference type="EMBL" id="TCK20830.1"/>
    </source>
</evidence>
<dbReference type="RefSeq" id="WP_243653739.1">
    <property type="nucleotide sequence ID" value="NZ_SMFZ01000002.1"/>
</dbReference>
<feature type="transmembrane region" description="Helical" evidence="6">
    <location>
        <begin position="327"/>
        <end position="344"/>
    </location>
</feature>
<feature type="transmembrane region" description="Helical" evidence="6">
    <location>
        <begin position="390"/>
        <end position="412"/>
    </location>
</feature>
<keyword evidence="2" id="KW-0813">Transport</keyword>
<feature type="transmembrane region" description="Helical" evidence="6">
    <location>
        <begin position="164"/>
        <end position="184"/>
    </location>
</feature>
<evidence type="ECO:0000259" key="7">
    <source>
        <dbReference type="PROSITE" id="PS50850"/>
    </source>
</evidence>
<dbReference type="InterPro" id="IPR020846">
    <property type="entry name" value="MFS_dom"/>
</dbReference>
<comment type="subcellular location">
    <subcellularLocation>
        <location evidence="1">Cell inner membrane</location>
        <topology evidence="1">Multi-pass membrane protein</topology>
    </subcellularLocation>
</comment>
<dbReference type="GO" id="GO:0005886">
    <property type="term" value="C:plasma membrane"/>
    <property type="evidence" value="ECO:0007669"/>
    <property type="project" value="UniProtKB-SubCell"/>
</dbReference>
<dbReference type="Gene3D" id="1.20.1250.20">
    <property type="entry name" value="MFS general substrate transporter like domains"/>
    <property type="match status" value="1"/>
</dbReference>
<reference evidence="8 9" key="1">
    <citation type="submission" date="2019-03" db="EMBL/GenBank/DDBJ databases">
        <title>Sequencing the genomes of 1000 actinobacteria strains.</title>
        <authorList>
            <person name="Klenk H.-P."/>
        </authorList>
    </citation>
    <scope>NUCLEOTIDE SEQUENCE [LARGE SCALE GENOMIC DNA]</scope>
    <source>
        <strain evidence="8 9">DSM 44969</strain>
    </source>
</reference>
<dbReference type="GO" id="GO:0022857">
    <property type="term" value="F:transmembrane transporter activity"/>
    <property type="evidence" value="ECO:0007669"/>
    <property type="project" value="InterPro"/>
</dbReference>
<protein>
    <submittedName>
        <fullName evidence="8">MFS transporter</fullName>
    </submittedName>
</protein>
<feature type="transmembrane region" description="Helical" evidence="6">
    <location>
        <begin position="294"/>
        <end position="315"/>
    </location>
</feature>
<keyword evidence="5 6" id="KW-0472">Membrane</keyword>
<dbReference type="SUPFAM" id="SSF103473">
    <property type="entry name" value="MFS general substrate transporter"/>
    <property type="match status" value="1"/>
</dbReference>
<dbReference type="EMBL" id="SMFZ01000002">
    <property type="protein sequence ID" value="TCK20830.1"/>
    <property type="molecule type" value="Genomic_DNA"/>
</dbReference>
<feature type="transmembrane region" description="Helical" evidence="6">
    <location>
        <begin position="130"/>
        <end position="152"/>
    </location>
</feature>
<evidence type="ECO:0000256" key="4">
    <source>
        <dbReference type="ARBA" id="ARBA00022989"/>
    </source>
</evidence>
<evidence type="ECO:0000256" key="2">
    <source>
        <dbReference type="ARBA" id="ARBA00022448"/>
    </source>
</evidence>
<feature type="transmembrane region" description="Helical" evidence="6">
    <location>
        <begin position="271"/>
        <end position="288"/>
    </location>
</feature>
<evidence type="ECO:0000313" key="9">
    <source>
        <dbReference type="Proteomes" id="UP000295560"/>
    </source>
</evidence>
<dbReference type="InterPro" id="IPR036259">
    <property type="entry name" value="MFS_trans_sf"/>
</dbReference>
<evidence type="ECO:0000256" key="5">
    <source>
        <dbReference type="ARBA" id="ARBA00023136"/>
    </source>
</evidence>
<dbReference type="Gene3D" id="1.20.1720.10">
    <property type="entry name" value="Multidrug resistance protein D"/>
    <property type="match status" value="1"/>
</dbReference>
<name>A0A4R1HKM1_PSEEN</name>
<feature type="transmembrane region" description="Helical" evidence="6">
    <location>
        <begin position="204"/>
        <end position="220"/>
    </location>
</feature>
<evidence type="ECO:0000256" key="1">
    <source>
        <dbReference type="ARBA" id="ARBA00004429"/>
    </source>
</evidence>
<dbReference type="PANTHER" id="PTHR23501">
    <property type="entry name" value="MAJOR FACILITATOR SUPERFAMILY"/>
    <property type="match status" value="1"/>
</dbReference>
<feature type="transmembrane region" description="Helical" evidence="6">
    <location>
        <begin position="99"/>
        <end position="118"/>
    </location>
</feature>
<keyword evidence="4 6" id="KW-1133">Transmembrane helix</keyword>